<evidence type="ECO:0000313" key="1">
    <source>
        <dbReference type="EMBL" id="GAG63471.1"/>
    </source>
</evidence>
<proteinExistence type="predicted"/>
<gene>
    <name evidence="1" type="ORF">S01H4_20332</name>
</gene>
<accession>X1AUF6</accession>
<reference evidence="1" key="1">
    <citation type="journal article" date="2014" name="Front. Microbiol.">
        <title>High frequency of phylogenetically diverse reductive dehalogenase-homologous genes in deep subseafloor sedimentary metagenomes.</title>
        <authorList>
            <person name="Kawai M."/>
            <person name="Futagami T."/>
            <person name="Toyoda A."/>
            <person name="Takaki Y."/>
            <person name="Nishi S."/>
            <person name="Hori S."/>
            <person name="Arai W."/>
            <person name="Tsubouchi T."/>
            <person name="Morono Y."/>
            <person name="Uchiyama I."/>
            <person name="Ito T."/>
            <person name="Fujiyama A."/>
            <person name="Inagaki F."/>
            <person name="Takami H."/>
        </authorList>
    </citation>
    <scope>NUCLEOTIDE SEQUENCE</scope>
    <source>
        <strain evidence="1">Expedition CK06-06</strain>
    </source>
</reference>
<sequence>MPRPESQRSEFSEDIDPFMDAIITGVLMRMGVRVPFLYRGVDRFTDMAEMSSRIPPEFRADPRISDFYASKKQDVIDTVSKAKNKEIKVS</sequence>
<comment type="caution">
    <text evidence="1">The sequence shown here is derived from an EMBL/GenBank/DDBJ whole genome shotgun (WGS) entry which is preliminary data.</text>
</comment>
<dbReference type="AlphaFoldDB" id="X1AUF6"/>
<protein>
    <submittedName>
        <fullName evidence="1">Uncharacterized protein</fullName>
    </submittedName>
</protein>
<organism evidence="1">
    <name type="scientific">marine sediment metagenome</name>
    <dbReference type="NCBI Taxonomy" id="412755"/>
    <lineage>
        <taxon>unclassified sequences</taxon>
        <taxon>metagenomes</taxon>
        <taxon>ecological metagenomes</taxon>
    </lineage>
</organism>
<dbReference type="EMBL" id="BART01009136">
    <property type="protein sequence ID" value="GAG63471.1"/>
    <property type="molecule type" value="Genomic_DNA"/>
</dbReference>
<name>X1AUF6_9ZZZZ</name>